<dbReference type="InterPro" id="IPR011990">
    <property type="entry name" value="TPR-like_helical_dom_sf"/>
</dbReference>
<evidence type="ECO:0000256" key="2">
    <source>
        <dbReference type="PROSITE-ProRule" id="PRU00708"/>
    </source>
</evidence>
<dbReference type="NCBIfam" id="TIGR00756">
    <property type="entry name" value="PPR"/>
    <property type="match status" value="7"/>
</dbReference>
<dbReference type="Pfam" id="PF20430">
    <property type="entry name" value="Eplus_motif"/>
    <property type="match status" value="1"/>
</dbReference>
<dbReference type="FunFam" id="1.25.40.10:FF:000427">
    <property type="entry name" value="Pentatricopeptide repeat-containing protein chloroplastic"/>
    <property type="match status" value="1"/>
</dbReference>
<feature type="repeat" description="PPR" evidence="2">
    <location>
        <begin position="294"/>
        <end position="324"/>
    </location>
</feature>
<evidence type="ECO:0008006" key="5">
    <source>
        <dbReference type="Google" id="ProtNLM"/>
    </source>
</evidence>
<dbReference type="InterPro" id="IPR046960">
    <property type="entry name" value="PPR_At4g14850-like_plant"/>
</dbReference>
<dbReference type="GO" id="GO:0009451">
    <property type="term" value="P:RNA modification"/>
    <property type="evidence" value="ECO:0007669"/>
    <property type="project" value="InterPro"/>
</dbReference>
<reference evidence="3" key="1">
    <citation type="submission" date="2023-10" db="EMBL/GenBank/DDBJ databases">
        <title>Chromosome-level genome of the transformable northern wattle, Acacia crassicarpa.</title>
        <authorList>
            <person name="Massaro I."/>
            <person name="Sinha N.R."/>
            <person name="Poethig S."/>
            <person name="Leichty A.R."/>
        </authorList>
    </citation>
    <scope>NUCLEOTIDE SEQUENCE</scope>
    <source>
        <strain evidence="3">Acra3RX</strain>
        <tissue evidence="3">Leaf</tissue>
    </source>
</reference>
<feature type="repeat" description="PPR" evidence="2">
    <location>
        <begin position="426"/>
        <end position="460"/>
    </location>
</feature>
<dbReference type="Pfam" id="PF01535">
    <property type="entry name" value="PPR"/>
    <property type="match status" value="6"/>
</dbReference>
<gene>
    <name evidence="3" type="ORF">QN277_010341</name>
</gene>
<dbReference type="PANTHER" id="PTHR47926:SF489">
    <property type="entry name" value="PENTATRICOPEPTIDE REPEAT-CONTAINING PROTEIN"/>
    <property type="match status" value="1"/>
</dbReference>
<keyword evidence="1" id="KW-0677">Repeat</keyword>
<organism evidence="3 4">
    <name type="scientific">Acacia crassicarpa</name>
    <name type="common">northern wattle</name>
    <dbReference type="NCBI Taxonomy" id="499986"/>
    <lineage>
        <taxon>Eukaryota</taxon>
        <taxon>Viridiplantae</taxon>
        <taxon>Streptophyta</taxon>
        <taxon>Embryophyta</taxon>
        <taxon>Tracheophyta</taxon>
        <taxon>Spermatophyta</taxon>
        <taxon>Magnoliopsida</taxon>
        <taxon>eudicotyledons</taxon>
        <taxon>Gunneridae</taxon>
        <taxon>Pentapetalae</taxon>
        <taxon>rosids</taxon>
        <taxon>fabids</taxon>
        <taxon>Fabales</taxon>
        <taxon>Fabaceae</taxon>
        <taxon>Caesalpinioideae</taxon>
        <taxon>mimosoid clade</taxon>
        <taxon>Acacieae</taxon>
        <taxon>Acacia</taxon>
    </lineage>
</organism>
<feature type="repeat" description="PPR" evidence="2">
    <location>
        <begin position="92"/>
        <end position="126"/>
    </location>
</feature>
<evidence type="ECO:0000313" key="3">
    <source>
        <dbReference type="EMBL" id="KAK4253700.1"/>
    </source>
</evidence>
<comment type="caution">
    <text evidence="3">The sequence shown here is derived from an EMBL/GenBank/DDBJ whole genome shotgun (WGS) entry which is preliminary data.</text>
</comment>
<feature type="repeat" description="PPR" evidence="2">
    <location>
        <begin position="193"/>
        <end position="227"/>
    </location>
</feature>
<sequence length="658" mass="74860">MPIYSNKFVLLMKSCKFSTTTHSGKLSKRACIGLLKACKSMFQLKQIQTQMFLVGLHEDLDTLGKLMVICTDSSAGDLCYACRTFNYIHEPSLFIYNLMIKAFVGKSCFREAISLFSRLRNDGLWPDNYTYPFVLKAVGCIGEFNEAVKVHGFIVKTGLEFDTYVCNSLMRMYAELGKVDRFEKLFENMPERDKVSWNIMITGYVKCRRFKEAITIFRRMLEESKEKPDEATVVSTLSACTALKDFDLGREIYSYVLNEFLLTTIVGNALVDMYCKCGCVSIAREIFDEMPVKNVICWTSMINGYVTCGQLDEARDLFEKSPTRDIVLWTAMINGYVQFNRFDEAVKLFQEMQMRRIKPDKFIVVTLLTGCAQLGALEQGKWIHGYIDANKVTVDAVVGTALIEMYAKCGCIEKSLEIFYRLRERDTATWTSIISGLAMNGKTSRALELFQEMKIFGARPDDITFIGVLSACSHGGLVEEGRRIFYSMKRTYEIEPKVQHYGCFIDLLGRAGLLHEAEELIKKLPDQSNEMIIPLYGALLSACRFYGNIEMGERIAQQLANIEYSDSSLHTLLANIYASADRWEDVNKVRNKMKDLGIRKFPGCSAIEVNGFLHEFLVGDPSHPEIRDIYSLLDSITKPLFGLKENQMETEILCSMNS</sequence>
<dbReference type="Pfam" id="PF20431">
    <property type="entry name" value="E_motif"/>
    <property type="match status" value="1"/>
</dbReference>
<evidence type="ECO:0000256" key="1">
    <source>
        <dbReference type="ARBA" id="ARBA00022737"/>
    </source>
</evidence>
<dbReference type="FunFam" id="1.25.40.10:FF:000989">
    <property type="entry name" value="Pentatricopeptide repeat-containing protein At1g31430"/>
    <property type="match status" value="1"/>
</dbReference>
<dbReference type="FunFam" id="1.25.40.10:FF:000348">
    <property type="entry name" value="Pentatricopeptide repeat-containing protein chloroplastic"/>
    <property type="match status" value="1"/>
</dbReference>
<dbReference type="Gene3D" id="1.25.40.10">
    <property type="entry name" value="Tetratricopeptide repeat domain"/>
    <property type="match status" value="3"/>
</dbReference>
<evidence type="ECO:0000313" key="4">
    <source>
        <dbReference type="Proteomes" id="UP001293593"/>
    </source>
</evidence>
<dbReference type="InterPro" id="IPR046848">
    <property type="entry name" value="E_motif"/>
</dbReference>
<accession>A0AAE1JLJ9</accession>
<feature type="repeat" description="PPR" evidence="2">
    <location>
        <begin position="162"/>
        <end position="192"/>
    </location>
</feature>
<dbReference type="AlphaFoldDB" id="A0AAE1JLJ9"/>
<dbReference type="SUPFAM" id="SSF48452">
    <property type="entry name" value="TPR-like"/>
    <property type="match status" value="1"/>
</dbReference>
<feature type="repeat" description="PPR" evidence="2">
    <location>
        <begin position="325"/>
        <end position="359"/>
    </location>
</feature>
<dbReference type="Proteomes" id="UP001293593">
    <property type="component" value="Unassembled WGS sequence"/>
</dbReference>
<dbReference type="InterPro" id="IPR002885">
    <property type="entry name" value="PPR_rpt"/>
</dbReference>
<protein>
    <recommendedName>
        <fullName evidence="5">Pentatricopeptide repeat-containing protein</fullName>
    </recommendedName>
</protein>
<proteinExistence type="predicted"/>
<dbReference type="Pfam" id="PF13041">
    <property type="entry name" value="PPR_2"/>
    <property type="match status" value="3"/>
</dbReference>
<dbReference type="EMBL" id="JAWXYG010000015">
    <property type="protein sequence ID" value="KAK4253700.1"/>
    <property type="molecule type" value="Genomic_DNA"/>
</dbReference>
<name>A0AAE1JLJ9_9FABA</name>
<dbReference type="InterPro" id="IPR046849">
    <property type="entry name" value="E2_motif"/>
</dbReference>
<dbReference type="PANTHER" id="PTHR47926">
    <property type="entry name" value="PENTATRICOPEPTIDE REPEAT-CONTAINING PROTEIN"/>
    <property type="match status" value="1"/>
</dbReference>
<dbReference type="PROSITE" id="PS51375">
    <property type="entry name" value="PPR"/>
    <property type="match status" value="6"/>
</dbReference>
<dbReference type="GO" id="GO:0003723">
    <property type="term" value="F:RNA binding"/>
    <property type="evidence" value="ECO:0007669"/>
    <property type="project" value="InterPro"/>
</dbReference>
<keyword evidence="4" id="KW-1185">Reference proteome</keyword>